<dbReference type="Proteomes" id="UP000608513">
    <property type="component" value="Unassembled WGS sequence"/>
</dbReference>
<dbReference type="EMBL" id="JACORT010000002">
    <property type="protein sequence ID" value="MBC5782635.1"/>
    <property type="molecule type" value="Genomic_DNA"/>
</dbReference>
<dbReference type="InterPro" id="IPR050304">
    <property type="entry name" value="MT-severing_AAA_ATPase"/>
</dbReference>
<feature type="domain" description="AAA+ ATPase" evidence="1">
    <location>
        <begin position="546"/>
        <end position="675"/>
    </location>
</feature>
<dbReference type="CDD" id="cd00009">
    <property type="entry name" value="AAA"/>
    <property type="match status" value="1"/>
</dbReference>
<gene>
    <name evidence="2" type="ORF">H8N03_06735</name>
</gene>
<dbReference type="Pfam" id="PF00004">
    <property type="entry name" value="AAA"/>
    <property type="match status" value="2"/>
</dbReference>
<name>A0A923SAC2_9BURK</name>
<dbReference type="GO" id="GO:0005524">
    <property type="term" value="F:ATP binding"/>
    <property type="evidence" value="ECO:0007669"/>
    <property type="project" value="InterPro"/>
</dbReference>
<dbReference type="InterPro" id="IPR003959">
    <property type="entry name" value="ATPase_AAA_core"/>
</dbReference>
<accession>A0A923SAC2</accession>
<sequence length="759" mass="83075">MGFRDGEWRPDGRKPEHAANLRVCLALLRIYRNVRVRESDTDHAALALPFWPLLRLQRTLLRDAISGAPLPSGGRRGMRNLVRDDAQEHVARWLKAGARSGRTLPLQPPENVVLEIVGEAMVRGGARFRPLFDALEADLERRVARSALPADRNVDMLGQLLALTDVERGYLALAAAVLASSIGTAPFASAAGGARLVQAVQSALPGAEEHDVRAMMRRGSRLLRSGLLDAGSFTQRNDLEDMLRVSRLGMLLVTTPVRDAAAMAAIVLRRLPQPVDDALAWPHLEARSELLRAALAQALATQRPGVNILLYGAPGTGKTQYAAQVVQRLGAEGFSVMDTDPDGDPASREERLGSLLLTQVFAPRGRSVVVLDEAEDIFQAEYNNPLGRMFGRRDDSKSWVNGLLERNVHPVLWISNRIDHLDPAYLRRFTYCLQFPATPRQVRREVVRRHLAPLGCSTQLVESIAADPNASPALVSSAANFTQLAGLAGARADAGVKVMLGDMLEAMGCKLRPGIPERATRFDLRYLHAKGAIGADAVLGGLERLGRGRLLLSGPPGTGKTQLAAEIAQRLGRELVYRTASDINSMWFGQSERNVARLFEECEPQQEILFLDEADTLLAAREASGHRPEVAVTAEFLRQVEAFQGVFVCATNFGRHIDAALLRRFEYRLEMLPLRPEQREALFCETALGWSGEEPRPALAADVAARLHRLDQLTPGDFANVVRRVRALQLALDPAAWVGELEAEHAVKPGAQRAGIGFV</sequence>
<dbReference type="SUPFAM" id="SSF52540">
    <property type="entry name" value="P-loop containing nucleoside triphosphate hydrolases"/>
    <property type="match status" value="2"/>
</dbReference>
<keyword evidence="3" id="KW-1185">Reference proteome</keyword>
<dbReference type="GO" id="GO:0016887">
    <property type="term" value="F:ATP hydrolysis activity"/>
    <property type="evidence" value="ECO:0007669"/>
    <property type="project" value="InterPro"/>
</dbReference>
<dbReference type="InterPro" id="IPR027417">
    <property type="entry name" value="P-loop_NTPase"/>
</dbReference>
<dbReference type="PANTHER" id="PTHR23074">
    <property type="entry name" value="AAA DOMAIN-CONTAINING"/>
    <property type="match status" value="1"/>
</dbReference>
<organism evidence="2 3">
    <name type="scientific">Ramlibacter cellulosilyticus</name>
    <dbReference type="NCBI Taxonomy" id="2764187"/>
    <lineage>
        <taxon>Bacteria</taxon>
        <taxon>Pseudomonadati</taxon>
        <taxon>Pseudomonadota</taxon>
        <taxon>Betaproteobacteria</taxon>
        <taxon>Burkholderiales</taxon>
        <taxon>Comamonadaceae</taxon>
        <taxon>Ramlibacter</taxon>
    </lineage>
</organism>
<evidence type="ECO:0000313" key="3">
    <source>
        <dbReference type="Proteomes" id="UP000608513"/>
    </source>
</evidence>
<protein>
    <submittedName>
        <fullName evidence="2">AAA family ATPase</fullName>
    </submittedName>
</protein>
<proteinExistence type="predicted"/>
<dbReference type="RefSeq" id="WP_187075393.1">
    <property type="nucleotide sequence ID" value="NZ_JACORT010000002.1"/>
</dbReference>
<dbReference type="AlphaFoldDB" id="A0A923SAC2"/>
<dbReference type="SMART" id="SM00382">
    <property type="entry name" value="AAA"/>
    <property type="match status" value="2"/>
</dbReference>
<feature type="domain" description="AAA+ ATPase" evidence="1">
    <location>
        <begin position="304"/>
        <end position="440"/>
    </location>
</feature>
<reference evidence="2" key="1">
    <citation type="submission" date="2020-08" db="EMBL/GenBank/DDBJ databases">
        <title>Ramlibacter sp. USB13 16S ribosomal RNA gene genome sequencing and assembly.</title>
        <authorList>
            <person name="Kang M."/>
        </authorList>
    </citation>
    <scope>NUCLEOTIDE SEQUENCE</scope>
    <source>
        <strain evidence="2">USB13</strain>
    </source>
</reference>
<evidence type="ECO:0000259" key="1">
    <source>
        <dbReference type="SMART" id="SM00382"/>
    </source>
</evidence>
<dbReference type="InterPro" id="IPR003593">
    <property type="entry name" value="AAA+_ATPase"/>
</dbReference>
<dbReference type="Gene3D" id="3.40.50.300">
    <property type="entry name" value="P-loop containing nucleotide triphosphate hydrolases"/>
    <property type="match status" value="2"/>
</dbReference>
<evidence type="ECO:0000313" key="2">
    <source>
        <dbReference type="EMBL" id="MBC5782635.1"/>
    </source>
</evidence>
<comment type="caution">
    <text evidence="2">The sequence shown here is derived from an EMBL/GenBank/DDBJ whole genome shotgun (WGS) entry which is preliminary data.</text>
</comment>
<dbReference type="PANTHER" id="PTHR23074:SF83">
    <property type="entry name" value="VACUOLAR PROTEIN SORTING-ASSOCIATED PROTEIN 4A"/>
    <property type="match status" value="1"/>
</dbReference>